<dbReference type="EMBL" id="VWRR01000013">
    <property type="protein sequence ID" value="KAF6001624.1"/>
    <property type="molecule type" value="Genomic_DNA"/>
</dbReference>
<dbReference type="AlphaFoldDB" id="A0A7J7IFW1"/>
<evidence type="ECO:0000313" key="2">
    <source>
        <dbReference type="Proteomes" id="UP000530660"/>
    </source>
</evidence>
<name>A0A7J7IFW1_9RHOD</name>
<dbReference type="Proteomes" id="UP000530660">
    <property type="component" value="Unassembled WGS sequence"/>
</dbReference>
<reference evidence="1 2" key="1">
    <citation type="journal article" date="2020" name="J. Phycol.">
        <title>Comparative genome analysis reveals Cyanidiococcus gen. nov., a new extremophilic red algal genus sister to Cyanidioschyzon (Cyanidioschyzonaceae, Rhodophyta).</title>
        <authorList>
            <person name="Liu S.-L."/>
            <person name="Chiang Y.-R."/>
            <person name="Yoon H.S."/>
            <person name="Fu H.-Y."/>
        </authorList>
    </citation>
    <scope>NUCLEOTIDE SEQUENCE [LARGE SCALE GENOMIC DNA]</scope>
    <source>
        <strain evidence="1 2">THAL066</strain>
    </source>
</reference>
<comment type="caution">
    <text evidence="1">The sequence shown here is derived from an EMBL/GenBank/DDBJ whole genome shotgun (WGS) entry which is preliminary data.</text>
</comment>
<keyword evidence="2" id="KW-1185">Reference proteome</keyword>
<sequence length="149" mass="16447">MLREVFAVDGDQARLAVAPWGSLLRPHYFRAGSAVPVTIETSRIGGGERDMQHSPTRQTIQIEKSGVYLWREAFGTLQSVRLRDIDPIDIRHPDVTAGVYLQVPNAERHCSRCISLAALLSSDSLKETFALSPGANCSSRYHQRQVGAS</sequence>
<gene>
    <name evidence="1" type="ORF">F1559_000252</name>
</gene>
<evidence type="ECO:0000313" key="1">
    <source>
        <dbReference type="EMBL" id="KAF6001624.1"/>
    </source>
</evidence>
<organism evidence="1 2">
    <name type="scientific">Cyanidiococcus yangmingshanensis</name>
    <dbReference type="NCBI Taxonomy" id="2690220"/>
    <lineage>
        <taxon>Eukaryota</taxon>
        <taxon>Rhodophyta</taxon>
        <taxon>Bangiophyceae</taxon>
        <taxon>Cyanidiales</taxon>
        <taxon>Cyanidiaceae</taxon>
        <taxon>Cyanidiococcus</taxon>
    </lineage>
</organism>
<protein>
    <submittedName>
        <fullName evidence="1">Uncharacterized protein</fullName>
    </submittedName>
</protein>
<proteinExistence type="predicted"/>
<accession>A0A7J7IFW1</accession>